<dbReference type="GO" id="GO:0000349">
    <property type="term" value="P:generation of catalytic spliceosome for first transesterification step"/>
    <property type="evidence" value="ECO:0007669"/>
    <property type="project" value="TreeGrafter"/>
</dbReference>
<keyword evidence="7" id="KW-0539">Nucleus</keyword>
<dbReference type="InterPro" id="IPR011990">
    <property type="entry name" value="TPR-like_helical_dom_sf"/>
</dbReference>
<dbReference type="InterPro" id="IPR045075">
    <property type="entry name" value="Syf1-like"/>
</dbReference>
<dbReference type="GO" id="GO:0071007">
    <property type="term" value="C:U2-type catalytic step 2 spliceosome"/>
    <property type="evidence" value="ECO:0007669"/>
    <property type="project" value="TreeGrafter"/>
</dbReference>
<keyword evidence="3" id="KW-0507">mRNA processing</keyword>
<evidence type="ECO:0000259" key="9">
    <source>
        <dbReference type="Pfam" id="PF23231"/>
    </source>
</evidence>
<feature type="domain" description="Pre-mRNA-splicing factor Syf1/CRNKL1-like C-terminal HAT-repeats" evidence="9">
    <location>
        <begin position="1"/>
        <end position="335"/>
    </location>
</feature>
<evidence type="ECO:0000256" key="6">
    <source>
        <dbReference type="ARBA" id="ARBA00023187"/>
    </source>
</evidence>
<dbReference type="GO" id="GO:0000974">
    <property type="term" value="C:Prp19 complex"/>
    <property type="evidence" value="ECO:0007669"/>
    <property type="project" value="TreeGrafter"/>
</dbReference>
<proteinExistence type="inferred from homology"/>
<gene>
    <name evidence="10" type="ORF">RFI_17353</name>
</gene>
<organism evidence="10 11">
    <name type="scientific">Reticulomyxa filosa</name>
    <dbReference type="NCBI Taxonomy" id="46433"/>
    <lineage>
        <taxon>Eukaryota</taxon>
        <taxon>Sar</taxon>
        <taxon>Rhizaria</taxon>
        <taxon>Retaria</taxon>
        <taxon>Foraminifera</taxon>
        <taxon>Monothalamids</taxon>
        <taxon>Reticulomyxidae</taxon>
        <taxon>Reticulomyxa</taxon>
    </lineage>
</organism>
<evidence type="ECO:0000313" key="11">
    <source>
        <dbReference type="Proteomes" id="UP000023152"/>
    </source>
</evidence>
<comment type="similarity">
    <text evidence="2">Belongs to the crooked-neck family.</text>
</comment>
<keyword evidence="5" id="KW-0677">Repeat</keyword>
<dbReference type="SUPFAM" id="SSF48452">
    <property type="entry name" value="TPR-like"/>
    <property type="match status" value="2"/>
</dbReference>
<reference evidence="10 11" key="1">
    <citation type="journal article" date="2013" name="Curr. Biol.">
        <title>The Genome of the Foraminiferan Reticulomyxa filosa.</title>
        <authorList>
            <person name="Glockner G."/>
            <person name="Hulsmann N."/>
            <person name="Schleicher M."/>
            <person name="Noegel A.A."/>
            <person name="Eichinger L."/>
            <person name="Gallinger C."/>
            <person name="Pawlowski J."/>
            <person name="Sierra R."/>
            <person name="Euteneuer U."/>
            <person name="Pillet L."/>
            <person name="Moustafa A."/>
            <person name="Platzer M."/>
            <person name="Groth M."/>
            <person name="Szafranski K."/>
            <person name="Schliwa M."/>
        </authorList>
    </citation>
    <scope>NUCLEOTIDE SEQUENCE [LARGE SCALE GENOMIC DNA]</scope>
</reference>
<dbReference type="FunFam" id="1.25.40.10:FF:000023">
    <property type="entry name" value="Pre-mRNA-splicing factor SYF1"/>
    <property type="match status" value="1"/>
</dbReference>
<keyword evidence="11" id="KW-1185">Reference proteome</keyword>
<feature type="transmembrane region" description="Helical" evidence="8">
    <location>
        <begin position="392"/>
        <end position="415"/>
    </location>
</feature>
<keyword evidence="8" id="KW-0812">Transmembrane</keyword>
<evidence type="ECO:0000256" key="5">
    <source>
        <dbReference type="ARBA" id="ARBA00022737"/>
    </source>
</evidence>
<comment type="caution">
    <text evidence="10">The sequence shown here is derived from an EMBL/GenBank/DDBJ whole genome shotgun (WGS) entry which is preliminary data.</text>
</comment>
<evidence type="ECO:0000256" key="1">
    <source>
        <dbReference type="ARBA" id="ARBA00004123"/>
    </source>
</evidence>
<comment type="subcellular location">
    <subcellularLocation>
        <location evidence="1">Nucleus</location>
    </subcellularLocation>
</comment>
<dbReference type="EMBL" id="ASPP01013203">
    <property type="protein sequence ID" value="ETO19875.1"/>
    <property type="molecule type" value="Genomic_DNA"/>
</dbReference>
<dbReference type="Pfam" id="PF23231">
    <property type="entry name" value="HAT_Syf1_CNRKL1_C"/>
    <property type="match status" value="1"/>
</dbReference>
<evidence type="ECO:0000313" key="10">
    <source>
        <dbReference type="EMBL" id="ETO19875.1"/>
    </source>
</evidence>
<name>X6N0V3_RETFI</name>
<dbReference type="GO" id="GO:0071014">
    <property type="term" value="C:post-mRNA release spliceosomal complex"/>
    <property type="evidence" value="ECO:0007669"/>
    <property type="project" value="TreeGrafter"/>
</dbReference>
<dbReference type="Gene3D" id="1.25.40.10">
    <property type="entry name" value="Tetratricopeptide repeat domain"/>
    <property type="match status" value="2"/>
</dbReference>
<keyword evidence="6" id="KW-0508">mRNA splicing</keyword>
<dbReference type="InterPro" id="IPR055430">
    <property type="entry name" value="HAT_Syf1_CNRKL1_C"/>
</dbReference>
<protein>
    <recommendedName>
        <fullName evidence="9">Pre-mRNA-splicing factor Syf1/CRNKL1-like C-terminal HAT-repeats domain-containing protein</fullName>
    </recommendedName>
</protein>
<sequence length="475" mass="56442">MRDATTLPSDEKLKLNRKKMETQLTVQERLHQSKKIWAFMADIEESMGTLEETRAVYDTIINLRVASPQIILNYANLLERYEYFEDSFKVFERGINLFGYPHVLPIWKTYLYKFINRYKGTKLERCRDLFEQCLKDCPSEHAQDFYLLYARVEEQFGFARHAMRVYDRACNHLTGDAKKLMYHIYINRAADLFGITRTREIYEKAIKSLEEKYLADMCLSYITLELKLHEIDRCRSIYQYGAQFADPKKYEDYWNQWYEFEVNYGNEDTFKEMLRVRRSVDVQYTQVSFSKNFDTLLSNEKPSAETKKESLQQAPSAATENNARAIDDMAMLEQNALKEHKDKNEIDIVMDEFDTNKPQNIDQNNTDSNEITLDNEADEHMELEVKQIPLTVFFRFGHLLIKSLFYFILFALLIASNKTKSKYVRNVAKMNRYRVFHHYEICFPIKSTAHINLHQHYSKSLFLKNLTRYVCISVT</sequence>
<dbReference type="InterPro" id="IPR003107">
    <property type="entry name" value="HAT"/>
</dbReference>
<evidence type="ECO:0000256" key="8">
    <source>
        <dbReference type="SAM" id="Phobius"/>
    </source>
</evidence>
<evidence type="ECO:0000256" key="3">
    <source>
        <dbReference type="ARBA" id="ARBA00022664"/>
    </source>
</evidence>
<evidence type="ECO:0000256" key="2">
    <source>
        <dbReference type="ARBA" id="ARBA00008644"/>
    </source>
</evidence>
<keyword evidence="8" id="KW-1133">Transmembrane helix</keyword>
<dbReference type="SMART" id="SM00386">
    <property type="entry name" value="HAT"/>
    <property type="match status" value="5"/>
</dbReference>
<dbReference type="PANTHER" id="PTHR11246:SF5">
    <property type="entry name" value="PRE-MRNA-SPLICING FACTOR SYF1"/>
    <property type="match status" value="1"/>
</dbReference>
<dbReference type="PANTHER" id="PTHR11246">
    <property type="entry name" value="PRE-MRNA SPLICING FACTOR"/>
    <property type="match status" value="1"/>
</dbReference>
<dbReference type="OrthoDB" id="10067343at2759"/>
<evidence type="ECO:0000256" key="7">
    <source>
        <dbReference type="ARBA" id="ARBA00023242"/>
    </source>
</evidence>
<dbReference type="Proteomes" id="UP000023152">
    <property type="component" value="Unassembled WGS sequence"/>
</dbReference>
<evidence type="ECO:0000256" key="4">
    <source>
        <dbReference type="ARBA" id="ARBA00022728"/>
    </source>
</evidence>
<keyword evidence="8" id="KW-0472">Membrane</keyword>
<keyword evidence="4" id="KW-0747">Spliceosome</keyword>
<accession>X6N0V3</accession>
<dbReference type="AlphaFoldDB" id="X6N0V3"/>